<dbReference type="Gene3D" id="3.30.420.10">
    <property type="entry name" value="Ribonuclease H-like superfamily/Ribonuclease H"/>
    <property type="match status" value="1"/>
</dbReference>
<organism evidence="1 2">
    <name type="scientific">Ramazzottius varieornatus</name>
    <name type="common">Water bear</name>
    <name type="synonym">Tardigrade</name>
    <dbReference type="NCBI Taxonomy" id="947166"/>
    <lineage>
        <taxon>Eukaryota</taxon>
        <taxon>Metazoa</taxon>
        <taxon>Ecdysozoa</taxon>
        <taxon>Tardigrada</taxon>
        <taxon>Eutardigrada</taxon>
        <taxon>Parachela</taxon>
        <taxon>Hypsibioidea</taxon>
        <taxon>Ramazzottiidae</taxon>
        <taxon>Ramazzottius</taxon>
    </lineage>
</organism>
<gene>
    <name evidence="1" type="primary">RvY_11344-1</name>
    <name evidence="1" type="synonym">RvY_11344.1</name>
    <name evidence="1" type="ORF">RvY_11344</name>
</gene>
<sequence length="137" mass="15434">MVAIGICWNGMSKPYLVGGNAKVTAQYFINNVLSPMVDAKSQVAILTPNWMEENHPNYIPEYHWMAKSPDLAPLDYAVNEILKKTLGRRMINIAGLSKVLKVCENFDLRVIRKSLLSREGRVQKMLDTKGNQVEIDG</sequence>
<keyword evidence="2" id="KW-1185">Reference proteome</keyword>
<dbReference type="OrthoDB" id="10017160at2759"/>
<dbReference type="EMBL" id="BDGG01000006">
    <property type="protein sequence ID" value="GAV00505.1"/>
    <property type="molecule type" value="Genomic_DNA"/>
</dbReference>
<evidence type="ECO:0000313" key="2">
    <source>
        <dbReference type="Proteomes" id="UP000186922"/>
    </source>
</evidence>
<protein>
    <submittedName>
        <fullName evidence="1">Uncharacterized protein</fullName>
    </submittedName>
</protein>
<dbReference type="InterPro" id="IPR036397">
    <property type="entry name" value="RNaseH_sf"/>
</dbReference>
<dbReference type="Proteomes" id="UP000186922">
    <property type="component" value="Unassembled WGS sequence"/>
</dbReference>
<accession>A0A1D1VFU3</accession>
<name>A0A1D1VFU3_RAMVA</name>
<reference evidence="1 2" key="1">
    <citation type="journal article" date="2016" name="Nat. Commun.">
        <title>Extremotolerant tardigrade genome and improved radiotolerance of human cultured cells by tardigrade-unique protein.</title>
        <authorList>
            <person name="Hashimoto T."/>
            <person name="Horikawa D.D."/>
            <person name="Saito Y."/>
            <person name="Kuwahara H."/>
            <person name="Kozuka-Hata H."/>
            <person name="Shin-I T."/>
            <person name="Minakuchi Y."/>
            <person name="Ohishi K."/>
            <person name="Motoyama A."/>
            <person name="Aizu T."/>
            <person name="Enomoto A."/>
            <person name="Kondo K."/>
            <person name="Tanaka S."/>
            <person name="Hara Y."/>
            <person name="Koshikawa S."/>
            <person name="Sagara H."/>
            <person name="Miura T."/>
            <person name="Yokobori S."/>
            <person name="Miyagawa K."/>
            <person name="Suzuki Y."/>
            <person name="Kubo T."/>
            <person name="Oyama M."/>
            <person name="Kohara Y."/>
            <person name="Fujiyama A."/>
            <person name="Arakawa K."/>
            <person name="Katayama T."/>
            <person name="Toyoda A."/>
            <person name="Kunieda T."/>
        </authorList>
    </citation>
    <scope>NUCLEOTIDE SEQUENCE [LARGE SCALE GENOMIC DNA]</scope>
    <source>
        <strain evidence="1 2">YOKOZUNA-1</strain>
    </source>
</reference>
<comment type="caution">
    <text evidence="1">The sequence shown here is derived from an EMBL/GenBank/DDBJ whole genome shotgun (WGS) entry which is preliminary data.</text>
</comment>
<proteinExistence type="predicted"/>
<evidence type="ECO:0000313" key="1">
    <source>
        <dbReference type="EMBL" id="GAV00505.1"/>
    </source>
</evidence>
<dbReference type="AlphaFoldDB" id="A0A1D1VFU3"/>
<dbReference type="GO" id="GO:0003676">
    <property type="term" value="F:nucleic acid binding"/>
    <property type="evidence" value="ECO:0007669"/>
    <property type="project" value="InterPro"/>
</dbReference>